<evidence type="ECO:0000313" key="9">
    <source>
        <dbReference type="Proteomes" id="UP000694393"/>
    </source>
</evidence>
<dbReference type="InterPro" id="IPR036179">
    <property type="entry name" value="Ig-like_dom_sf"/>
</dbReference>
<keyword evidence="9" id="KW-1185">Reference proteome</keyword>
<dbReference type="PANTHER" id="PTHR16423">
    <property type="entry name" value="TREM-LIKE TRANSCRIPT PROTEIN"/>
    <property type="match status" value="1"/>
</dbReference>
<dbReference type="AlphaFoldDB" id="A0A8C8VJZ7"/>
<dbReference type="InterPro" id="IPR013106">
    <property type="entry name" value="Ig_V-set"/>
</dbReference>
<protein>
    <recommendedName>
        <fullName evidence="7">Ig-like domain-containing protein</fullName>
    </recommendedName>
</protein>
<dbReference type="Ensembl" id="ENSPCET00000013701.1">
    <property type="protein sequence ID" value="ENSPCEP00000013219.1"/>
    <property type="gene ID" value="ENSPCEG00000010496.1"/>
</dbReference>
<dbReference type="GO" id="GO:0038023">
    <property type="term" value="F:signaling receptor activity"/>
    <property type="evidence" value="ECO:0007669"/>
    <property type="project" value="TreeGrafter"/>
</dbReference>
<dbReference type="Gene3D" id="2.60.40.10">
    <property type="entry name" value="Immunoglobulins"/>
    <property type="match status" value="1"/>
</dbReference>
<dbReference type="InterPro" id="IPR013783">
    <property type="entry name" value="Ig-like_fold"/>
</dbReference>
<evidence type="ECO:0000256" key="1">
    <source>
        <dbReference type="ARBA" id="ARBA00022729"/>
    </source>
</evidence>
<feature type="chain" id="PRO_5034580129" description="Ig-like domain-containing protein" evidence="6">
    <location>
        <begin position="25"/>
        <end position="241"/>
    </location>
</feature>
<reference evidence="8" key="2">
    <citation type="submission" date="2025-09" db="UniProtKB">
        <authorList>
            <consortium name="Ensembl"/>
        </authorList>
    </citation>
    <scope>IDENTIFICATION</scope>
</reference>
<dbReference type="GO" id="GO:0009986">
    <property type="term" value="C:cell surface"/>
    <property type="evidence" value="ECO:0007669"/>
    <property type="project" value="TreeGrafter"/>
</dbReference>
<proteinExistence type="predicted"/>
<feature type="transmembrane region" description="Helical" evidence="5">
    <location>
        <begin position="122"/>
        <end position="144"/>
    </location>
</feature>
<keyword evidence="2" id="KW-1015">Disulfide bond</keyword>
<feature type="region of interest" description="Disordered" evidence="4">
    <location>
        <begin position="155"/>
        <end position="208"/>
    </location>
</feature>
<evidence type="ECO:0000313" key="8">
    <source>
        <dbReference type="Ensembl" id="ENSPCEP00000013219.1"/>
    </source>
</evidence>
<keyword evidence="1 6" id="KW-0732">Signal</keyword>
<keyword evidence="5" id="KW-0812">Transmembrane</keyword>
<dbReference type="InterPro" id="IPR003599">
    <property type="entry name" value="Ig_sub"/>
</dbReference>
<evidence type="ECO:0000259" key="7">
    <source>
        <dbReference type="PROSITE" id="PS50835"/>
    </source>
</evidence>
<organism evidence="8 9">
    <name type="scientific">Pelusios castaneus</name>
    <name type="common">West African mud turtle</name>
    <dbReference type="NCBI Taxonomy" id="367368"/>
    <lineage>
        <taxon>Eukaryota</taxon>
        <taxon>Metazoa</taxon>
        <taxon>Chordata</taxon>
        <taxon>Craniata</taxon>
        <taxon>Vertebrata</taxon>
        <taxon>Euteleostomi</taxon>
        <taxon>Archelosauria</taxon>
        <taxon>Testudinata</taxon>
        <taxon>Testudines</taxon>
        <taxon>Pleurodira</taxon>
        <taxon>Pelomedusidae</taxon>
        <taxon>Pelusios</taxon>
    </lineage>
</organism>
<dbReference type="SUPFAM" id="SSF48726">
    <property type="entry name" value="Immunoglobulin"/>
    <property type="match status" value="1"/>
</dbReference>
<evidence type="ECO:0000256" key="5">
    <source>
        <dbReference type="SAM" id="Phobius"/>
    </source>
</evidence>
<keyword evidence="5" id="KW-1133">Transmembrane helix</keyword>
<keyword evidence="3" id="KW-0393">Immunoglobulin domain</keyword>
<dbReference type="InterPro" id="IPR007110">
    <property type="entry name" value="Ig-like_dom"/>
</dbReference>
<evidence type="ECO:0000256" key="6">
    <source>
        <dbReference type="SAM" id="SignalP"/>
    </source>
</evidence>
<dbReference type="Pfam" id="PF07686">
    <property type="entry name" value="V-set"/>
    <property type="match status" value="1"/>
</dbReference>
<dbReference type="SMART" id="SM00409">
    <property type="entry name" value="IG"/>
    <property type="match status" value="1"/>
</dbReference>
<dbReference type="Proteomes" id="UP000694393">
    <property type="component" value="Unplaced"/>
</dbReference>
<accession>A0A8C8VJZ7</accession>
<dbReference type="InterPro" id="IPR052314">
    <property type="entry name" value="Immune_rcpt_domain"/>
</dbReference>
<evidence type="ECO:0000256" key="2">
    <source>
        <dbReference type="ARBA" id="ARBA00023157"/>
    </source>
</evidence>
<sequence length="241" mass="26733">MCVVGRPPSWTLLTTFCGQTLSLACLYNSPNDKGAKKAWCRWTVPNKCDVLVNTDYGLFKYQNRAESGRATIEDDTQKGVVTITMEKLQEDDSGLYSCARYYPPSLYRIVDVKLTVTKGQTFIILGVVLGLLLILALIGVVILCTRKYRQRKSRGKCRADGASRGLSEGFSNMTDPKDDKQEMPSDLKYATLDFKPRPSPKESVYANIMPSQALETPQTWGPGSEPVEYASISLQPLGAKK</sequence>
<evidence type="ECO:0000256" key="4">
    <source>
        <dbReference type="SAM" id="MobiDB-lite"/>
    </source>
</evidence>
<keyword evidence="5" id="KW-0472">Membrane</keyword>
<reference evidence="8" key="1">
    <citation type="submission" date="2025-08" db="UniProtKB">
        <authorList>
            <consortium name="Ensembl"/>
        </authorList>
    </citation>
    <scope>IDENTIFICATION</scope>
</reference>
<dbReference type="PROSITE" id="PS50835">
    <property type="entry name" value="IG_LIKE"/>
    <property type="match status" value="1"/>
</dbReference>
<dbReference type="PANTHER" id="PTHR16423:SF6">
    <property type="entry name" value="TRIGGERING RECEPTOR EXPRESSED ON MYELOID CELLS 2-RELATED"/>
    <property type="match status" value="1"/>
</dbReference>
<feature type="compositionally biased region" description="Basic and acidic residues" evidence="4">
    <location>
        <begin position="175"/>
        <end position="185"/>
    </location>
</feature>
<feature type="domain" description="Ig-like" evidence="7">
    <location>
        <begin position="8"/>
        <end position="98"/>
    </location>
</feature>
<feature type="signal peptide" evidence="6">
    <location>
        <begin position="1"/>
        <end position="24"/>
    </location>
</feature>
<name>A0A8C8VJZ7_9SAUR</name>
<dbReference type="PROSITE" id="PS51257">
    <property type="entry name" value="PROKAR_LIPOPROTEIN"/>
    <property type="match status" value="1"/>
</dbReference>
<evidence type="ECO:0000256" key="3">
    <source>
        <dbReference type="ARBA" id="ARBA00023319"/>
    </source>
</evidence>